<keyword evidence="3 4" id="KW-0597">Phosphoprotein</keyword>
<dbReference type="SUPFAM" id="SSF55874">
    <property type="entry name" value="ATPase domain of HSP90 chaperone/DNA topoisomerase II/histidine kinase"/>
    <property type="match status" value="1"/>
</dbReference>
<evidence type="ECO:0000259" key="6">
    <source>
        <dbReference type="PROSITE" id="PS50110"/>
    </source>
</evidence>
<dbReference type="NCBIfam" id="TIGR00229">
    <property type="entry name" value="sensory_box"/>
    <property type="match status" value="1"/>
</dbReference>
<dbReference type="InterPro" id="IPR001789">
    <property type="entry name" value="Sig_transdc_resp-reg_receiver"/>
</dbReference>
<dbReference type="PANTHER" id="PTHR43065">
    <property type="entry name" value="SENSOR HISTIDINE KINASE"/>
    <property type="match status" value="1"/>
</dbReference>
<dbReference type="InterPro" id="IPR003661">
    <property type="entry name" value="HisK_dim/P_dom"/>
</dbReference>
<dbReference type="PANTHER" id="PTHR43065:SF42">
    <property type="entry name" value="TWO-COMPONENT SENSOR PPRA"/>
    <property type="match status" value="1"/>
</dbReference>
<feature type="domain" description="Histidine kinase" evidence="5">
    <location>
        <begin position="275"/>
        <end position="495"/>
    </location>
</feature>
<dbReference type="Pfam" id="PF02518">
    <property type="entry name" value="HATPase_c"/>
    <property type="match status" value="1"/>
</dbReference>
<dbReference type="CDD" id="cd00082">
    <property type="entry name" value="HisKA"/>
    <property type="match status" value="1"/>
</dbReference>
<feature type="domain" description="PAC" evidence="8">
    <location>
        <begin position="209"/>
        <end position="262"/>
    </location>
</feature>
<evidence type="ECO:0000313" key="10">
    <source>
        <dbReference type="Proteomes" id="UP001597295"/>
    </source>
</evidence>
<feature type="modified residue" description="4-aspartylphosphate" evidence="4">
    <location>
        <position position="61"/>
    </location>
</feature>
<dbReference type="Proteomes" id="UP001597295">
    <property type="component" value="Unassembled WGS sequence"/>
</dbReference>
<dbReference type="InterPro" id="IPR036890">
    <property type="entry name" value="HATPase_C_sf"/>
</dbReference>
<accession>A0ABW5DR53</accession>
<feature type="modified residue" description="4-aspartylphosphate" evidence="4">
    <location>
        <position position="564"/>
    </location>
</feature>
<feature type="domain" description="Response regulatory" evidence="6">
    <location>
        <begin position="515"/>
        <end position="624"/>
    </location>
</feature>
<dbReference type="SUPFAM" id="SSF47384">
    <property type="entry name" value="Homodimeric domain of signal transducing histidine kinase"/>
    <property type="match status" value="1"/>
</dbReference>
<comment type="caution">
    <text evidence="9">The sequence shown here is derived from an EMBL/GenBank/DDBJ whole genome shotgun (WGS) entry which is preliminary data.</text>
</comment>
<evidence type="ECO:0000256" key="1">
    <source>
        <dbReference type="ARBA" id="ARBA00000085"/>
    </source>
</evidence>
<name>A0ABW5DR53_9PROT</name>
<sequence length="629" mass="67833">MSQLLQAGQRGTILVVDDEQDILTAVEDLFEEEFRVLATTQPEEALAILAVERDVAVIISDQRMPGLTGEEFLARARELTDAEGILLTGYADLSAVVGALNRSRIVGYVPKPWDSDTLRSMVASAFGRWELGRALLLERSLLTGLLNHVEAAVSFKDSIGRIVRLNGAKASKLGVSVAEALGREESEFLTPEAAGQLANFEAEVIDIGKPTEETIETRQGAAVTWTQVQRVPLFDAAGDLHHLVTIEQDVSERKQIEGRMRQADKMQALGTLAGGVAHDFNNLLTAIIGSLDLAMGRMPPDPKLERLLNNANTAAKRGASLTHRLLSFSRRHDVRSEVTDVNGLIGAMDGLLQPTLGPTIRIEHDHQPGTWCAEIDPDQLELAVLNLCVNARDAMPNGGTITLRTRCESLEEQSALALPPGDYVVVSVIDNGAGIPPEIQSRVFEPFFTTKDVGKGTGLGLSMVYGLAQQVGGAVSLCSEMGKGTAIHIYLPRCDKPATAKVEAKTAVPEGRRARVLIVDDDPTVRAVLAAYVSDLGHEMIEATDGPSALTVLQRLPIDLMIADVVMPGMSGTELARTAEERYPDLQILLVTGYEGTAEVPAHLPVLRKPFQREDIARQLAEVFAGNPA</sequence>
<dbReference type="PRINTS" id="PR00344">
    <property type="entry name" value="BCTRLSENSOR"/>
</dbReference>
<dbReference type="Pfam" id="PF00072">
    <property type="entry name" value="Response_reg"/>
    <property type="match status" value="2"/>
</dbReference>
<dbReference type="PROSITE" id="PS50112">
    <property type="entry name" value="PAS"/>
    <property type="match status" value="1"/>
</dbReference>
<dbReference type="InterPro" id="IPR013656">
    <property type="entry name" value="PAS_4"/>
</dbReference>
<dbReference type="SMART" id="SM00448">
    <property type="entry name" value="REC"/>
    <property type="match status" value="2"/>
</dbReference>
<dbReference type="Gene3D" id="3.30.450.20">
    <property type="entry name" value="PAS domain"/>
    <property type="match status" value="1"/>
</dbReference>
<proteinExistence type="predicted"/>
<keyword evidence="10" id="KW-1185">Reference proteome</keyword>
<gene>
    <name evidence="9" type="ORF">ACFSM5_08785</name>
</gene>
<dbReference type="Gene3D" id="1.10.287.130">
    <property type="match status" value="1"/>
</dbReference>
<reference evidence="10" key="1">
    <citation type="journal article" date="2019" name="Int. J. Syst. Evol. Microbiol.">
        <title>The Global Catalogue of Microorganisms (GCM) 10K type strain sequencing project: providing services to taxonomists for standard genome sequencing and annotation.</title>
        <authorList>
            <consortium name="The Broad Institute Genomics Platform"/>
            <consortium name="The Broad Institute Genome Sequencing Center for Infectious Disease"/>
            <person name="Wu L."/>
            <person name="Ma J."/>
        </authorList>
    </citation>
    <scope>NUCLEOTIDE SEQUENCE [LARGE SCALE GENOMIC DNA]</scope>
    <source>
        <strain evidence="10">CGMCC 1.19062</strain>
    </source>
</reference>
<dbReference type="InterPro" id="IPR000014">
    <property type="entry name" value="PAS"/>
</dbReference>
<evidence type="ECO:0000256" key="3">
    <source>
        <dbReference type="ARBA" id="ARBA00022553"/>
    </source>
</evidence>
<evidence type="ECO:0000259" key="5">
    <source>
        <dbReference type="PROSITE" id="PS50109"/>
    </source>
</evidence>
<organism evidence="9 10">
    <name type="scientific">Lacibacterium aquatile</name>
    <dbReference type="NCBI Taxonomy" id="1168082"/>
    <lineage>
        <taxon>Bacteria</taxon>
        <taxon>Pseudomonadati</taxon>
        <taxon>Pseudomonadota</taxon>
        <taxon>Alphaproteobacteria</taxon>
        <taxon>Rhodospirillales</taxon>
        <taxon>Rhodospirillaceae</taxon>
    </lineage>
</organism>
<dbReference type="EC" id="2.7.13.3" evidence="2"/>
<evidence type="ECO:0000259" key="8">
    <source>
        <dbReference type="PROSITE" id="PS50113"/>
    </source>
</evidence>
<dbReference type="InterPro" id="IPR011006">
    <property type="entry name" value="CheY-like_superfamily"/>
</dbReference>
<evidence type="ECO:0000256" key="4">
    <source>
        <dbReference type="PROSITE-ProRule" id="PRU00169"/>
    </source>
</evidence>
<dbReference type="InterPro" id="IPR035965">
    <property type="entry name" value="PAS-like_dom_sf"/>
</dbReference>
<dbReference type="SUPFAM" id="SSF55785">
    <property type="entry name" value="PYP-like sensor domain (PAS domain)"/>
    <property type="match status" value="1"/>
</dbReference>
<dbReference type="EMBL" id="JBHUIP010000008">
    <property type="protein sequence ID" value="MFD2262980.1"/>
    <property type="molecule type" value="Genomic_DNA"/>
</dbReference>
<dbReference type="InterPro" id="IPR005467">
    <property type="entry name" value="His_kinase_dom"/>
</dbReference>
<dbReference type="PROSITE" id="PS50109">
    <property type="entry name" value="HIS_KIN"/>
    <property type="match status" value="1"/>
</dbReference>
<dbReference type="Pfam" id="PF08448">
    <property type="entry name" value="PAS_4"/>
    <property type="match status" value="1"/>
</dbReference>
<dbReference type="Pfam" id="PF00512">
    <property type="entry name" value="HisKA"/>
    <property type="match status" value="1"/>
</dbReference>
<dbReference type="InterPro" id="IPR004358">
    <property type="entry name" value="Sig_transdc_His_kin-like_C"/>
</dbReference>
<comment type="catalytic activity">
    <reaction evidence="1">
        <text>ATP + protein L-histidine = ADP + protein N-phospho-L-histidine.</text>
        <dbReference type="EC" id="2.7.13.3"/>
    </reaction>
</comment>
<dbReference type="Gene3D" id="3.40.50.2300">
    <property type="match status" value="2"/>
</dbReference>
<dbReference type="InterPro" id="IPR000700">
    <property type="entry name" value="PAS-assoc_C"/>
</dbReference>
<dbReference type="SMART" id="SM00387">
    <property type="entry name" value="HATPase_c"/>
    <property type="match status" value="1"/>
</dbReference>
<dbReference type="InterPro" id="IPR003594">
    <property type="entry name" value="HATPase_dom"/>
</dbReference>
<evidence type="ECO:0000313" key="9">
    <source>
        <dbReference type="EMBL" id="MFD2262980.1"/>
    </source>
</evidence>
<dbReference type="Gene3D" id="3.30.565.10">
    <property type="entry name" value="Histidine kinase-like ATPase, C-terminal domain"/>
    <property type="match status" value="1"/>
</dbReference>
<dbReference type="SUPFAM" id="SSF52172">
    <property type="entry name" value="CheY-like"/>
    <property type="match status" value="2"/>
</dbReference>
<dbReference type="RefSeq" id="WP_379875949.1">
    <property type="nucleotide sequence ID" value="NZ_JBHUIP010000008.1"/>
</dbReference>
<feature type="domain" description="PAS" evidence="7">
    <location>
        <begin position="138"/>
        <end position="208"/>
    </location>
</feature>
<evidence type="ECO:0000259" key="7">
    <source>
        <dbReference type="PROSITE" id="PS50112"/>
    </source>
</evidence>
<dbReference type="SMART" id="SM00388">
    <property type="entry name" value="HisKA"/>
    <property type="match status" value="1"/>
</dbReference>
<evidence type="ECO:0000256" key="2">
    <source>
        <dbReference type="ARBA" id="ARBA00012438"/>
    </source>
</evidence>
<dbReference type="PROSITE" id="PS50113">
    <property type="entry name" value="PAC"/>
    <property type="match status" value="1"/>
</dbReference>
<dbReference type="InterPro" id="IPR036097">
    <property type="entry name" value="HisK_dim/P_sf"/>
</dbReference>
<protein>
    <recommendedName>
        <fullName evidence="2">histidine kinase</fullName>
        <ecNumber evidence="2">2.7.13.3</ecNumber>
    </recommendedName>
</protein>
<feature type="domain" description="Response regulatory" evidence="6">
    <location>
        <begin position="12"/>
        <end position="126"/>
    </location>
</feature>
<dbReference type="PROSITE" id="PS50110">
    <property type="entry name" value="RESPONSE_REGULATORY"/>
    <property type="match status" value="2"/>
</dbReference>